<feature type="transmembrane region" description="Helical" evidence="5">
    <location>
        <begin position="52"/>
        <end position="71"/>
    </location>
</feature>
<name>A0A077WL22_9FUNG</name>
<proteinExistence type="predicted"/>
<evidence type="ECO:0000313" key="6">
    <source>
        <dbReference type="EMBL" id="CDS08090.1"/>
    </source>
</evidence>
<dbReference type="EMBL" id="LK023324">
    <property type="protein sequence ID" value="CDS08090.1"/>
    <property type="molecule type" value="Genomic_DNA"/>
</dbReference>
<dbReference type="InterPro" id="IPR037185">
    <property type="entry name" value="EmrE-like"/>
</dbReference>
<feature type="transmembrane region" description="Helical" evidence="5">
    <location>
        <begin position="111"/>
        <end position="131"/>
    </location>
</feature>
<evidence type="ECO:0000256" key="2">
    <source>
        <dbReference type="ARBA" id="ARBA00022692"/>
    </source>
</evidence>
<evidence type="ECO:0000256" key="3">
    <source>
        <dbReference type="ARBA" id="ARBA00022989"/>
    </source>
</evidence>
<dbReference type="AlphaFoldDB" id="A0A077WL22"/>
<dbReference type="OrthoDB" id="2504919at2759"/>
<feature type="transmembrane region" description="Helical" evidence="5">
    <location>
        <begin position="192"/>
        <end position="209"/>
    </location>
</feature>
<dbReference type="Gene3D" id="1.10.3730.20">
    <property type="match status" value="1"/>
</dbReference>
<feature type="transmembrane region" description="Helical" evidence="5">
    <location>
        <begin position="305"/>
        <end position="324"/>
    </location>
</feature>
<feature type="transmembrane region" description="Helical" evidence="5">
    <location>
        <begin position="273"/>
        <end position="293"/>
    </location>
</feature>
<keyword evidence="4 5" id="KW-0472">Membrane</keyword>
<dbReference type="SUPFAM" id="SSF103481">
    <property type="entry name" value="Multidrug resistance efflux transporter EmrE"/>
    <property type="match status" value="1"/>
</dbReference>
<feature type="transmembrane region" description="Helical" evidence="5">
    <location>
        <begin position="77"/>
        <end position="99"/>
    </location>
</feature>
<dbReference type="PANTHER" id="PTHR12570">
    <property type="match status" value="1"/>
</dbReference>
<accession>A0A077WL22</accession>
<keyword evidence="3 5" id="KW-1133">Transmembrane helix</keyword>
<evidence type="ECO:0000256" key="1">
    <source>
        <dbReference type="ARBA" id="ARBA00004141"/>
    </source>
</evidence>
<dbReference type="PANTHER" id="PTHR12570:SF86">
    <property type="entry name" value="ADR321CP"/>
    <property type="match status" value="1"/>
</dbReference>
<evidence type="ECO:0008006" key="7">
    <source>
        <dbReference type="Google" id="ProtNLM"/>
    </source>
</evidence>
<dbReference type="Pfam" id="PF05653">
    <property type="entry name" value="Mg_trans_NIPA"/>
    <property type="match status" value="2"/>
</dbReference>
<dbReference type="GO" id="GO:0016020">
    <property type="term" value="C:membrane"/>
    <property type="evidence" value="ECO:0007669"/>
    <property type="project" value="UniProtKB-SubCell"/>
</dbReference>
<dbReference type="GO" id="GO:0015095">
    <property type="term" value="F:magnesium ion transmembrane transporter activity"/>
    <property type="evidence" value="ECO:0007669"/>
    <property type="project" value="InterPro"/>
</dbReference>
<evidence type="ECO:0000256" key="4">
    <source>
        <dbReference type="ARBA" id="ARBA00023136"/>
    </source>
</evidence>
<dbReference type="InterPro" id="IPR008521">
    <property type="entry name" value="Mg_trans_NIPA"/>
</dbReference>
<sequence>MLIDDTYNASFWIGIGVSLVTNLIQAFAMAFQRKSHILNDHLYPRELRKPAYRRPLWLTSFIAYLGANITGTVFSVGYLPVVILAPIGAINLVFNAIAARVVLGDPFTVRSVGGTLLIIVGALLVGLFGVIQEPNHSLEALLALYKRPAFIIYFSILESFILVTMVTTHLLEHFYHQWEEDMTPDQKLLGSWLSMADLKVYIGISYGVLGGNISSQSLLFAKSGLELFILTIVYGENQLQHAWTWGLVVMTVVTAALQLYYLNKGLRLCDTMILIPLSFCAFNISCLFNGLVYYNQWDLLRWWQLLYVLIGVALTVSGVLCLSWRSSSPAISRQEEIVVENTSDGYGAIATSHMDIDHSNRHSSETSPLLSS</sequence>
<protein>
    <recommendedName>
        <fullName evidence="7">Magnesium transporter</fullName>
    </recommendedName>
</protein>
<feature type="transmembrane region" description="Helical" evidence="5">
    <location>
        <begin position="242"/>
        <end position="261"/>
    </location>
</feature>
<comment type="subcellular location">
    <subcellularLocation>
        <location evidence="1">Membrane</location>
        <topology evidence="1">Multi-pass membrane protein</topology>
    </subcellularLocation>
</comment>
<feature type="transmembrane region" description="Helical" evidence="5">
    <location>
        <begin position="12"/>
        <end position="31"/>
    </location>
</feature>
<organism evidence="6">
    <name type="scientific">Lichtheimia ramosa</name>
    <dbReference type="NCBI Taxonomy" id="688394"/>
    <lineage>
        <taxon>Eukaryota</taxon>
        <taxon>Fungi</taxon>
        <taxon>Fungi incertae sedis</taxon>
        <taxon>Mucoromycota</taxon>
        <taxon>Mucoromycotina</taxon>
        <taxon>Mucoromycetes</taxon>
        <taxon>Mucorales</taxon>
        <taxon>Lichtheimiaceae</taxon>
        <taxon>Lichtheimia</taxon>
    </lineage>
</organism>
<feature type="transmembrane region" description="Helical" evidence="5">
    <location>
        <begin position="151"/>
        <end position="171"/>
    </location>
</feature>
<reference evidence="6" key="1">
    <citation type="journal article" date="2014" name="Genome Announc.">
        <title>De novo whole-genome sequence and genome annotation of Lichtheimia ramosa.</title>
        <authorList>
            <person name="Linde J."/>
            <person name="Schwartze V."/>
            <person name="Binder U."/>
            <person name="Lass-Florl C."/>
            <person name="Voigt K."/>
            <person name="Horn F."/>
        </authorList>
    </citation>
    <scope>NUCLEOTIDE SEQUENCE</scope>
    <source>
        <strain evidence="6">JMRC FSU:6197</strain>
    </source>
</reference>
<keyword evidence="2 5" id="KW-0812">Transmembrane</keyword>
<gene>
    <name evidence="6" type="ORF">LRAMOSA02039</name>
</gene>
<evidence type="ECO:0000256" key="5">
    <source>
        <dbReference type="SAM" id="Phobius"/>
    </source>
</evidence>